<evidence type="ECO:0000313" key="2">
    <source>
        <dbReference type="EMBL" id="MPC77536.1"/>
    </source>
</evidence>
<keyword evidence="3" id="KW-1185">Reference proteome</keyword>
<evidence type="ECO:0000313" key="3">
    <source>
        <dbReference type="Proteomes" id="UP000324222"/>
    </source>
</evidence>
<proteinExistence type="predicted"/>
<evidence type="ECO:0000256" key="1">
    <source>
        <dbReference type="SAM" id="MobiDB-lite"/>
    </source>
</evidence>
<feature type="region of interest" description="Disordered" evidence="1">
    <location>
        <begin position="1"/>
        <end position="22"/>
    </location>
</feature>
<gene>
    <name evidence="2" type="ORF">E2C01_071994</name>
</gene>
<reference evidence="2 3" key="1">
    <citation type="submission" date="2019-05" db="EMBL/GenBank/DDBJ databases">
        <title>Another draft genome of Portunus trituberculatus and its Hox gene families provides insights of decapod evolution.</title>
        <authorList>
            <person name="Jeong J.-H."/>
            <person name="Song I."/>
            <person name="Kim S."/>
            <person name="Choi T."/>
            <person name="Kim D."/>
            <person name="Ryu S."/>
            <person name="Kim W."/>
        </authorList>
    </citation>
    <scope>NUCLEOTIDE SEQUENCE [LARGE SCALE GENOMIC DNA]</scope>
    <source>
        <tissue evidence="2">Muscle</tissue>
    </source>
</reference>
<organism evidence="2 3">
    <name type="scientific">Portunus trituberculatus</name>
    <name type="common">Swimming crab</name>
    <name type="synonym">Neptunus trituberculatus</name>
    <dbReference type="NCBI Taxonomy" id="210409"/>
    <lineage>
        <taxon>Eukaryota</taxon>
        <taxon>Metazoa</taxon>
        <taxon>Ecdysozoa</taxon>
        <taxon>Arthropoda</taxon>
        <taxon>Crustacea</taxon>
        <taxon>Multicrustacea</taxon>
        <taxon>Malacostraca</taxon>
        <taxon>Eumalacostraca</taxon>
        <taxon>Eucarida</taxon>
        <taxon>Decapoda</taxon>
        <taxon>Pleocyemata</taxon>
        <taxon>Brachyura</taxon>
        <taxon>Eubrachyura</taxon>
        <taxon>Portunoidea</taxon>
        <taxon>Portunidae</taxon>
        <taxon>Portuninae</taxon>
        <taxon>Portunus</taxon>
    </lineage>
</organism>
<dbReference type="Proteomes" id="UP000324222">
    <property type="component" value="Unassembled WGS sequence"/>
</dbReference>
<dbReference type="EMBL" id="VSRR010046080">
    <property type="protein sequence ID" value="MPC77536.1"/>
    <property type="molecule type" value="Genomic_DNA"/>
</dbReference>
<accession>A0A5B7I6K4</accession>
<dbReference type="AlphaFoldDB" id="A0A5B7I6K4"/>
<comment type="caution">
    <text evidence="2">The sequence shown here is derived from an EMBL/GenBank/DDBJ whole genome shotgun (WGS) entry which is preliminary data.</text>
</comment>
<sequence>MRPSEELPEQETAVGGPCGGESFLIRPEDDISRARSAISREPEIFLCFPIRKKVTQEISSRGKGNHLLRRQWERVLTAVDGVPRPHADQSF</sequence>
<protein>
    <submittedName>
        <fullName evidence="2">Uncharacterized protein</fullName>
    </submittedName>
</protein>
<name>A0A5B7I6K4_PORTR</name>